<gene>
    <name evidence="2" type="ordered locus">Thicy_1386</name>
</gene>
<proteinExistence type="predicted"/>
<dbReference type="PROSITE" id="PS50943">
    <property type="entry name" value="HTH_CROC1"/>
    <property type="match status" value="1"/>
</dbReference>
<dbReference type="STRING" id="717773.Thicy_1386"/>
<dbReference type="EMBL" id="CP002776">
    <property type="protein sequence ID" value="AEG32148.1"/>
    <property type="molecule type" value="Genomic_DNA"/>
</dbReference>
<feature type="domain" description="HTH cro/C1-type" evidence="1">
    <location>
        <begin position="8"/>
        <end position="67"/>
    </location>
</feature>
<dbReference type="RefSeq" id="WP_013835923.1">
    <property type="nucleotide sequence ID" value="NC_015581.1"/>
</dbReference>
<accession>F6D9U9</accession>
<dbReference type="Gene3D" id="1.10.260.40">
    <property type="entry name" value="lambda repressor-like DNA-binding domains"/>
    <property type="match status" value="1"/>
</dbReference>
<evidence type="ECO:0000313" key="3">
    <source>
        <dbReference type="Proteomes" id="UP000009232"/>
    </source>
</evidence>
<dbReference type="eggNOG" id="COG1396">
    <property type="taxonomic scope" value="Bacteria"/>
</dbReference>
<name>F6D9U9_THICA</name>
<dbReference type="Pfam" id="PF01381">
    <property type="entry name" value="HTH_3"/>
    <property type="match status" value="1"/>
</dbReference>
<dbReference type="SMART" id="SM00530">
    <property type="entry name" value="HTH_XRE"/>
    <property type="match status" value="1"/>
</dbReference>
<protein>
    <submittedName>
        <fullName evidence="2">Helix-turn-helix domain protein</fullName>
    </submittedName>
</protein>
<evidence type="ECO:0000259" key="1">
    <source>
        <dbReference type="PROSITE" id="PS50943"/>
    </source>
</evidence>
<dbReference type="CDD" id="cd00093">
    <property type="entry name" value="HTH_XRE"/>
    <property type="match status" value="1"/>
</dbReference>
<dbReference type="InterPro" id="IPR010982">
    <property type="entry name" value="Lambda_DNA-bd_dom_sf"/>
</dbReference>
<evidence type="ECO:0000313" key="2">
    <source>
        <dbReference type="EMBL" id="AEG32148.1"/>
    </source>
</evidence>
<keyword evidence="3" id="KW-1185">Reference proteome</keyword>
<dbReference type="HOGENOM" id="CLU_066192_38_0_6"/>
<sequence>MNLIGNSIRKLREEQGLTQDQFAARCNLIGWDISRGTLAKIEAKVRRITDIEVALLSKALKKPIQTLFETRPGDNSSDRNPD</sequence>
<dbReference type="InterPro" id="IPR001387">
    <property type="entry name" value="Cro/C1-type_HTH"/>
</dbReference>
<dbReference type="SUPFAM" id="SSF47413">
    <property type="entry name" value="lambda repressor-like DNA-binding domains"/>
    <property type="match status" value="1"/>
</dbReference>
<dbReference type="KEGG" id="tcy:Thicy_1386"/>
<dbReference type="OrthoDB" id="21915at2"/>
<dbReference type="GO" id="GO:0003677">
    <property type="term" value="F:DNA binding"/>
    <property type="evidence" value="ECO:0007669"/>
    <property type="project" value="InterPro"/>
</dbReference>
<dbReference type="AlphaFoldDB" id="F6D9U9"/>
<organism evidence="2 3">
    <name type="scientific">Thiomicrospira cyclica (strain DSM 14477 / JCM 11371 / ALM1)</name>
    <name type="common">Thioalkalimicrobium cyclicum</name>
    <dbReference type="NCBI Taxonomy" id="717773"/>
    <lineage>
        <taxon>Bacteria</taxon>
        <taxon>Pseudomonadati</taxon>
        <taxon>Pseudomonadota</taxon>
        <taxon>Gammaproteobacteria</taxon>
        <taxon>Thiotrichales</taxon>
        <taxon>Piscirickettsiaceae</taxon>
        <taxon>Thiomicrospira</taxon>
    </lineage>
</organism>
<dbReference type="Proteomes" id="UP000009232">
    <property type="component" value="Chromosome"/>
</dbReference>
<reference evidence="2 3" key="1">
    <citation type="submission" date="2011-05" db="EMBL/GenBank/DDBJ databases">
        <title>Complete sequence of Thioalkalimicrobium cyclicum ALM1.</title>
        <authorList>
            <consortium name="US DOE Joint Genome Institute"/>
            <person name="Lucas S."/>
            <person name="Han J."/>
            <person name="Lapidus A."/>
            <person name="Cheng J.-F."/>
            <person name="Goodwin L."/>
            <person name="Pitluck S."/>
            <person name="Peters L."/>
            <person name="Mikhailova N."/>
            <person name="Davenport K."/>
            <person name="Han C."/>
            <person name="Tapia R."/>
            <person name="Land M."/>
            <person name="Hauser L."/>
            <person name="Kyrpides N."/>
            <person name="Ivanova N."/>
            <person name="Pagani I."/>
            <person name="Kappler U."/>
            <person name="Woyke T."/>
        </authorList>
    </citation>
    <scope>NUCLEOTIDE SEQUENCE [LARGE SCALE GENOMIC DNA]</scope>
    <source>
        <strain evidence="3">DSM 14477 / JCM 11371 / ALM1</strain>
    </source>
</reference>